<keyword evidence="7" id="KW-0630">Potassium</keyword>
<organism evidence="15 16">
    <name type="scientific">Patella caerulea</name>
    <name type="common">Rayed Mediterranean limpet</name>
    <dbReference type="NCBI Taxonomy" id="87958"/>
    <lineage>
        <taxon>Eukaryota</taxon>
        <taxon>Metazoa</taxon>
        <taxon>Spiralia</taxon>
        <taxon>Lophotrochozoa</taxon>
        <taxon>Mollusca</taxon>
        <taxon>Gastropoda</taxon>
        <taxon>Patellogastropoda</taxon>
        <taxon>Patelloidea</taxon>
        <taxon>Patellidae</taxon>
        <taxon>Patella</taxon>
    </lineage>
</organism>
<keyword evidence="6" id="KW-0631">Potassium channel</keyword>
<feature type="transmembrane region" description="Helical" evidence="13">
    <location>
        <begin position="90"/>
        <end position="108"/>
    </location>
</feature>
<dbReference type="InterPro" id="IPR003092">
    <property type="entry name" value="2pore_dom_K_chnl_TASK"/>
</dbReference>
<keyword evidence="4" id="KW-0633">Potassium transport</keyword>
<keyword evidence="11 12" id="KW-0407">Ion channel</keyword>
<comment type="subcellular location">
    <subcellularLocation>
        <location evidence="1">Membrane</location>
        <topology evidence="1">Multi-pass membrane protein</topology>
    </subcellularLocation>
</comment>
<sequence length="331" mass="36450">MDGMDGRKLFLLIIVLVIYLSLGSVMFRMLEGEAETQRQRSLDSFLKTFLSNHTCVSIEALRGVLSKATEDSVLVEFALQNTTHNQIDRWQFSGAFAFAVSVVTTIGYGNMAPYTLAGKAATVAYALIGIPVTLILLNALGEKLAALFAKINKLNLCSKSTPSINKTVNMVLIVLFGVCLMFVAPGFIFTLVEEWNFLETLYFCFITLSTIGFGDYIIATHKNSSGNDAYTVIGYVWVLFGLAYLSLVIKYITDVLMKKANKVVNQRHFKRVEGELTQLQSLVENGIKDKLIKSGLTQKRGSHDKVVTISASKLPDIAIGNTAYGVECTHL</sequence>
<evidence type="ECO:0000256" key="4">
    <source>
        <dbReference type="ARBA" id="ARBA00022538"/>
    </source>
</evidence>
<evidence type="ECO:0000259" key="14">
    <source>
        <dbReference type="Pfam" id="PF07885"/>
    </source>
</evidence>
<dbReference type="GO" id="GO:0030322">
    <property type="term" value="P:stabilization of membrane potential"/>
    <property type="evidence" value="ECO:0007669"/>
    <property type="project" value="TreeGrafter"/>
</dbReference>
<keyword evidence="9 12" id="KW-0406">Ion transport</keyword>
<protein>
    <recommendedName>
        <fullName evidence="14">Potassium channel domain-containing protein</fullName>
    </recommendedName>
</protein>
<evidence type="ECO:0000256" key="7">
    <source>
        <dbReference type="ARBA" id="ARBA00022958"/>
    </source>
</evidence>
<evidence type="ECO:0000313" key="16">
    <source>
        <dbReference type="Proteomes" id="UP001347796"/>
    </source>
</evidence>
<comment type="similarity">
    <text evidence="2 12">Belongs to the two pore domain potassium channel (TC 1.A.1.8) family.</text>
</comment>
<dbReference type="PRINTS" id="PR01095">
    <property type="entry name" value="TASKCHANNEL"/>
</dbReference>
<keyword evidence="16" id="KW-1185">Reference proteome</keyword>
<name>A0AAN8PUP5_PATCE</name>
<keyword evidence="3 12" id="KW-0813">Transport</keyword>
<gene>
    <name evidence="15" type="ORF">SNE40_010510</name>
</gene>
<evidence type="ECO:0000256" key="3">
    <source>
        <dbReference type="ARBA" id="ARBA00022448"/>
    </source>
</evidence>
<dbReference type="GO" id="GO:0015271">
    <property type="term" value="F:outward rectifier potassium channel activity"/>
    <property type="evidence" value="ECO:0007669"/>
    <property type="project" value="TreeGrafter"/>
</dbReference>
<accession>A0AAN8PUP5</accession>
<dbReference type="InterPro" id="IPR003280">
    <property type="entry name" value="2pore_dom_K_chnl"/>
</dbReference>
<evidence type="ECO:0000256" key="1">
    <source>
        <dbReference type="ARBA" id="ARBA00004141"/>
    </source>
</evidence>
<evidence type="ECO:0000256" key="9">
    <source>
        <dbReference type="ARBA" id="ARBA00023065"/>
    </source>
</evidence>
<dbReference type="Pfam" id="PF07885">
    <property type="entry name" value="Ion_trans_2"/>
    <property type="match status" value="2"/>
</dbReference>
<keyword evidence="5 12" id="KW-0812">Transmembrane</keyword>
<evidence type="ECO:0000256" key="11">
    <source>
        <dbReference type="ARBA" id="ARBA00023303"/>
    </source>
</evidence>
<reference evidence="15 16" key="1">
    <citation type="submission" date="2024-01" db="EMBL/GenBank/DDBJ databases">
        <title>The genome of the rayed Mediterranean limpet Patella caerulea (Linnaeus, 1758).</title>
        <authorList>
            <person name="Anh-Thu Weber A."/>
            <person name="Halstead-Nussloch G."/>
        </authorList>
    </citation>
    <scope>NUCLEOTIDE SEQUENCE [LARGE SCALE GENOMIC DNA]</scope>
    <source>
        <strain evidence="15">AATW-2023a</strain>
        <tissue evidence="15">Whole specimen</tissue>
    </source>
</reference>
<dbReference type="AlphaFoldDB" id="A0AAN8PUP5"/>
<evidence type="ECO:0000256" key="2">
    <source>
        <dbReference type="ARBA" id="ARBA00006666"/>
    </source>
</evidence>
<dbReference type="InterPro" id="IPR013099">
    <property type="entry name" value="K_chnl_dom"/>
</dbReference>
<evidence type="ECO:0000256" key="8">
    <source>
        <dbReference type="ARBA" id="ARBA00022989"/>
    </source>
</evidence>
<feature type="transmembrane region" description="Helical" evidence="13">
    <location>
        <begin position="201"/>
        <end position="220"/>
    </location>
</feature>
<keyword evidence="10 13" id="KW-0472">Membrane</keyword>
<dbReference type="GO" id="GO:0022841">
    <property type="term" value="F:potassium ion leak channel activity"/>
    <property type="evidence" value="ECO:0007669"/>
    <property type="project" value="TreeGrafter"/>
</dbReference>
<proteinExistence type="inferred from homology"/>
<feature type="domain" description="Potassium channel" evidence="14">
    <location>
        <begin position="84"/>
        <end position="144"/>
    </location>
</feature>
<feature type="domain" description="Potassium channel" evidence="14">
    <location>
        <begin position="179"/>
        <end position="257"/>
    </location>
</feature>
<dbReference type="Gene3D" id="1.10.287.70">
    <property type="match status" value="1"/>
</dbReference>
<evidence type="ECO:0000256" key="5">
    <source>
        <dbReference type="ARBA" id="ARBA00022692"/>
    </source>
</evidence>
<evidence type="ECO:0000256" key="10">
    <source>
        <dbReference type="ARBA" id="ARBA00023136"/>
    </source>
</evidence>
<feature type="transmembrane region" description="Helical" evidence="13">
    <location>
        <begin position="9"/>
        <end position="30"/>
    </location>
</feature>
<dbReference type="SUPFAM" id="SSF81324">
    <property type="entry name" value="Voltage-gated potassium channels"/>
    <property type="match status" value="2"/>
</dbReference>
<evidence type="ECO:0000256" key="13">
    <source>
        <dbReference type="SAM" id="Phobius"/>
    </source>
</evidence>
<evidence type="ECO:0000256" key="6">
    <source>
        <dbReference type="ARBA" id="ARBA00022826"/>
    </source>
</evidence>
<comment type="caution">
    <text evidence="15">The sequence shown here is derived from an EMBL/GenBank/DDBJ whole genome shotgun (WGS) entry which is preliminary data.</text>
</comment>
<evidence type="ECO:0000313" key="15">
    <source>
        <dbReference type="EMBL" id="KAK6182939.1"/>
    </source>
</evidence>
<dbReference type="PANTHER" id="PTHR11003">
    <property type="entry name" value="POTASSIUM CHANNEL, SUBFAMILY K"/>
    <property type="match status" value="1"/>
</dbReference>
<feature type="transmembrane region" description="Helical" evidence="13">
    <location>
        <begin position="120"/>
        <end position="140"/>
    </location>
</feature>
<keyword evidence="8 13" id="KW-1133">Transmembrane helix</keyword>
<feature type="transmembrane region" description="Helical" evidence="13">
    <location>
        <begin position="168"/>
        <end position="189"/>
    </location>
</feature>
<dbReference type="PANTHER" id="PTHR11003:SF345">
    <property type="entry name" value="TWIK FAMILY OF POTASSIUM CHANNELS PROTEIN 18"/>
    <property type="match status" value="1"/>
</dbReference>
<dbReference type="PRINTS" id="PR01333">
    <property type="entry name" value="2POREKCHANEL"/>
</dbReference>
<dbReference type="GO" id="GO:0005886">
    <property type="term" value="C:plasma membrane"/>
    <property type="evidence" value="ECO:0007669"/>
    <property type="project" value="TreeGrafter"/>
</dbReference>
<dbReference type="EMBL" id="JAZGQO010000007">
    <property type="protein sequence ID" value="KAK6182939.1"/>
    <property type="molecule type" value="Genomic_DNA"/>
</dbReference>
<dbReference type="Proteomes" id="UP001347796">
    <property type="component" value="Unassembled WGS sequence"/>
</dbReference>
<feature type="transmembrane region" description="Helical" evidence="13">
    <location>
        <begin position="232"/>
        <end position="252"/>
    </location>
</feature>
<evidence type="ECO:0000256" key="12">
    <source>
        <dbReference type="RuleBase" id="RU003857"/>
    </source>
</evidence>